<keyword evidence="5" id="KW-0808">Transferase</keyword>
<keyword evidence="11 17" id="KW-1133">Transmembrane helix</keyword>
<dbReference type="InterPro" id="IPR039524">
    <property type="entry name" value="PIGO/GPI13"/>
</dbReference>
<comment type="pathway">
    <text evidence="2">Glycolipid biosynthesis; glycosylphosphatidylinositol-anchor biosynthesis.</text>
</comment>
<feature type="transmembrane region" description="Helical" evidence="17">
    <location>
        <begin position="1089"/>
        <end position="1109"/>
    </location>
</feature>
<evidence type="ECO:0000256" key="15">
    <source>
        <dbReference type="PROSITE-ProRule" id="PRU01371"/>
    </source>
</evidence>
<evidence type="ECO:0000256" key="17">
    <source>
        <dbReference type="SAM" id="Phobius"/>
    </source>
</evidence>
<proteinExistence type="inferred from homology"/>
<dbReference type="Gene3D" id="3.40.720.10">
    <property type="entry name" value="Alkaline Phosphatase, subunit A"/>
    <property type="match status" value="1"/>
</dbReference>
<accession>A0ABN7T807</accession>
<protein>
    <submittedName>
        <fullName evidence="19">Oidioi.mRNA.OKI2018_I69.chr2.g7819.t1.cds</fullName>
    </submittedName>
</protein>
<keyword evidence="7" id="KW-0479">Metal-binding</keyword>
<keyword evidence="6 17" id="KW-0812">Transmembrane</keyword>
<dbReference type="InterPro" id="IPR017850">
    <property type="entry name" value="Alkaline_phosphatase_core_sf"/>
</dbReference>
<reference evidence="19 20" key="1">
    <citation type="submission" date="2021-04" db="EMBL/GenBank/DDBJ databases">
        <authorList>
            <person name="Bliznina A."/>
        </authorList>
    </citation>
    <scope>NUCLEOTIDE SEQUENCE [LARGE SCALE GENOMIC DNA]</scope>
</reference>
<feature type="region of interest" description="Disordered" evidence="16">
    <location>
        <begin position="1473"/>
        <end position="1538"/>
    </location>
</feature>
<dbReference type="InterPro" id="IPR049899">
    <property type="entry name" value="Znf_C2HC_C3H"/>
</dbReference>
<dbReference type="Pfam" id="PF13913">
    <property type="entry name" value="zf-C2HC_2"/>
    <property type="match status" value="2"/>
</dbReference>
<keyword evidence="12 17" id="KW-0472">Membrane</keyword>
<feature type="domain" description="C2HC/C3H-type" evidence="18">
    <location>
        <begin position="1440"/>
        <end position="1469"/>
    </location>
</feature>
<evidence type="ECO:0000256" key="7">
    <source>
        <dbReference type="ARBA" id="ARBA00022723"/>
    </source>
</evidence>
<feature type="region of interest" description="Disordered" evidence="16">
    <location>
        <begin position="1344"/>
        <end position="1444"/>
    </location>
</feature>
<dbReference type="InterPro" id="IPR036322">
    <property type="entry name" value="WD40_repeat_dom_sf"/>
</dbReference>
<feature type="repeat" description="WD" evidence="14">
    <location>
        <begin position="103"/>
        <end position="139"/>
    </location>
</feature>
<keyword evidence="14" id="KW-0853">WD repeat</keyword>
<evidence type="ECO:0000256" key="10">
    <source>
        <dbReference type="ARBA" id="ARBA00022833"/>
    </source>
</evidence>
<feature type="compositionally biased region" description="Polar residues" evidence="16">
    <location>
        <begin position="1395"/>
        <end position="1408"/>
    </location>
</feature>
<keyword evidence="8 15" id="KW-0863">Zinc-finger</keyword>
<keyword evidence="20" id="KW-1185">Reference proteome</keyword>
<keyword evidence="13" id="KW-0325">Glycoprotein</keyword>
<dbReference type="Gene3D" id="2.130.10.10">
    <property type="entry name" value="YVTN repeat-like/Quinoprotein amine dehydrogenase"/>
    <property type="match status" value="2"/>
</dbReference>
<evidence type="ECO:0000256" key="8">
    <source>
        <dbReference type="ARBA" id="ARBA00022771"/>
    </source>
</evidence>
<organism evidence="19 20">
    <name type="scientific">Oikopleura dioica</name>
    <name type="common">Tunicate</name>
    <dbReference type="NCBI Taxonomy" id="34765"/>
    <lineage>
        <taxon>Eukaryota</taxon>
        <taxon>Metazoa</taxon>
        <taxon>Chordata</taxon>
        <taxon>Tunicata</taxon>
        <taxon>Appendicularia</taxon>
        <taxon>Copelata</taxon>
        <taxon>Oikopleuridae</taxon>
        <taxon>Oikopleura</taxon>
    </lineage>
</organism>
<name>A0ABN7T807_OIKDI</name>
<evidence type="ECO:0000313" key="20">
    <source>
        <dbReference type="Proteomes" id="UP001158576"/>
    </source>
</evidence>
<evidence type="ECO:0000313" key="19">
    <source>
        <dbReference type="EMBL" id="CAG5113729.1"/>
    </source>
</evidence>
<dbReference type="PROSITE" id="PS50082">
    <property type="entry name" value="WD_REPEATS_2"/>
    <property type="match status" value="1"/>
</dbReference>
<evidence type="ECO:0000256" key="4">
    <source>
        <dbReference type="ARBA" id="ARBA00022502"/>
    </source>
</evidence>
<feature type="transmembrane region" description="Helical" evidence="17">
    <location>
        <begin position="1229"/>
        <end position="1254"/>
    </location>
</feature>
<keyword evidence="4" id="KW-0337">GPI-anchor biosynthesis</keyword>
<feature type="compositionally biased region" description="Low complexity" evidence="16">
    <location>
        <begin position="1365"/>
        <end position="1386"/>
    </location>
</feature>
<evidence type="ECO:0000256" key="6">
    <source>
        <dbReference type="ARBA" id="ARBA00022692"/>
    </source>
</evidence>
<feature type="transmembrane region" description="Helical" evidence="17">
    <location>
        <begin position="1048"/>
        <end position="1069"/>
    </location>
</feature>
<comment type="similarity">
    <text evidence="3">Belongs to the PIGG/PIGN/PIGO family. PIGO subfamily.</text>
</comment>
<dbReference type="InterPro" id="IPR001680">
    <property type="entry name" value="WD40_rpt"/>
</dbReference>
<dbReference type="InterPro" id="IPR002591">
    <property type="entry name" value="Phosphodiest/P_Trfase"/>
</dbReference>
<evidence type="ECO:0000256" key="13">
    <source>
        <dbReference type="ARBA" id="ARBA00023180"/>
    </source>
</evidence>
<dbReference type="Pfam" id="PF00400">
    <property type="entry name" value="WD40"/>
    <property type="match status" value="2"/>
</dbReference>
<dbReference type="SMART" id="SM00320">
    <property type="entry name" value="WD40"/>
    <property type="match status" value="6"/>
</dbReference>
<feature type="transmembrane region" description="Helical" evidence="17">
    <location>
        <begin position="1006"/>
        <end position="1028"/>
    </location>
</feature>
<evidence type="ECO:0000256" key="2">
    <source>
        <dbReference type="ARBA" id="ARBA00004687"/>
    </source>
</evidence>
<evidence type="ECO:0000256" key="9">
    <source>
        <dbReference type="ARBA" id="ARBA00022824"/>
    </source>
</evidence>
<evidence type="ECO:0000256" key="5">
    <source>
        <dbReference type="ARBA" id="ARBA00022679"/>
    </source>
</evidence>
<evidence type="ECO:0000256" key="11">
    <source>
        <dbReference type="ARBA" id="ARBA00022989"/>
    </source>
</evidence>
<keyword evidence="10" id="KW-0862">Zinc</keyword>
<feature type="transmembrane region" description="Helical" evidence="17">
    <location>
        <begin position="1197"/>
        <end position="1217"/>
    </location>
</feature>
<keyword evidence="9" id="KW-0256">Endoplasmic reticulum</keyword>
<dbReference type="PANTHER" id="PTHR23071">
    <property type="entry name" value="PHOSPHATIDYLINOSITOL GLYCAN"/>
    <property type="match status" value="1"/>
</dbReference>
<evidence type="ECO:0000256" key="3">
    <source>
        <dbReference type="ARBA" id="ARBA00008695"/>
    </source>
</evidence>
<dbReference type="EMBL" id="OU015567">
    <property type="protein sequence ID" value="CAG5113729.1"/>
    <property type="molecule type" value="Genomic_DNA"/>
</dbReference>
<dbReference type="Proteomes" id="UP001158576">
    <property type="component" value="Chromosome 2"/>
</dbReference>
<feature type="region of interest" description="Disordered" evidence="16">
    <location>
        <begin position="1551"/>
        <end position="1575"/>
    </location>
</feature>
<feature type="compositionally biased region" description="Polar residues" evidence="16">
    <location>
        <begin position="1419"/>
        <end position="1428"/>
    </location>
</feature>
<dbReference type="InterPro" id="IPR015943">
    <property type="entry name" value="WD40/YVTN_repeat-like_dom_sf"/>
</dbReference>
<dbReference type="Gene3D" id="3.30.160.60">
    <property type="entry name" value="Classic Zinc Finger"/>
    <property type="match status" value="1"/>
</dbReference>
<dbReference type="SUPFAM" id="SSF53649">
    <property type="entry name" value="Alkaline phosphatase-like"/>
    <property type="match status" value="1"/>
</dbReference>
<feature type="transmembrane region" description="Helical" evidence="17">
    <location>
        <begin position="1146"/>
        <end position="1177"/>
    </location>
</feature>
<sequence>MKLVSESVKSFAMAKTFTENAAKINSLTFSQDGDCCLAASDDDSITIYKVREGTVDRKVYSKKYGVENVKFTKRRHQCIYSSNKVNDDIRHQELEQIKYIKYFSGHKDRVVCLEMCPGQEEMFLSGSRDRTIRLWDLRSPLCQGLMKTNGTPIGAFDPAGLIFAAGIDNSTIKLFDIRTFDKGPFCSWHIPKSSDAVWTNLEFSADGTQILITTSGETLKIVDAYKGDLIGEARCPNGTMTRACYTPDGSMIVAGDDMGTVTLFDNKGHTNMKRRQSVFEQVRGRKVRPKKIVTDGLYRLDHQSFQDFPQRSGRPTCSSLDMEEKLMLFGSDEGEIDIVDTNLLSYQGAKPIASKRIKNMPCINEIEWFPEDQSLFLTLTNDKLRVWDTANLVVGASKERRYLASAFRPDGKLIALVTKKGKVRLYDLRIGSDRKEIADPAMKNAKCLAWATKRQIAVGCEGEYSDSVSVHTYDTRFDQRPLVTWNSQKSGEGGISKLQWGPQRSCLFAGITKYIDKEGMREKVPVPSVYVLSQNELVPITEYYHENTIVSANSSGLTNGENHYVNFKFVDFQNLLIADHHDIYVYDTTTNLIKQGLSFHCEWINGFENVVEEMNLRLLASICALQLVAAYLFLSGFLLRRVELSNRSECLPNSPDVCTLPRSYSRILVLLVDAFRYDFAVFDEDVDETSLPPFKNRMPKLHSLLQHSDNSRLFKIYADPPTTTMQRIKAITTGSFPTFVEGKASKVLNQNTWSNFGADEIMEDNLISSLKTAKRETVFVGDDTWKMLYPEKFLRSYFYPSLDVSDLDTVDFGVYEKVPEELKKNDWDLLIGHLLGVDHCGHTFGPYTDHIKHKLTEIDEFIYNMTEKIDEETLLLAFGDHGMTVTGDHGGESSDETDAALFAFSKRGFLPSRTEPRINQIDLTSTITLLLDAPIPFGSLGTPITELFNAGSEFQEYLILQKAYHQTLQYLNEYSNIQSNFLSLFGITEDDFKPEQFWCYEEGRKVTSVSVVSTSILIAALPIAFLIIKYWSKIGHSYIERYFKSALIPIFLTLWISWLLPALPSDYLAKFDGVKKADLDWLQVSCSRFALFASLLGLVWSLFDVPVIIRKTGTRMSSNQSGITMRVDAGRFEIHGLLDAQERQRYILMLSLFVLWTVLLGPGLSIAGTFFFTDLIISEHRHKSLQTPHSSLETTRLWLLANFYFFATGNTTTFSGVPFNVAGIGLISWPTLVIPGFLVLFNYIGSYLFILAYLTRMSGLVPCGICGRKFAEERLAKHSNICEKNAKKAPRKAFNVQKQRVEGTDINYNELKRNEKKAPTVKEIRATNRKNNWREKHNELVSNIRAARGEDPLPADPYGGGSYGGNSYAAPQQDRYQPAPRQSSRYQPPPRNSRTQPAARQSTKSRYQPDQYDYDDNAYGNSYATHQPTGAPGRPPPKAGQIQCPTCQRNFSEESGERHIPFCAEQAKKKAFKDKNKNLAAQKQLARTSYKPPKPKSTSASSPNIKMARSSGYGPSGGYSVTQKTSMPESNRYGYGQTKYDQFLEDSVAANPRVPSAGRRSVPSKASILAASNKK</sequence>
<feature type="domain" description="C2HC/C3H-type" evidence="18">
    <location>
        <begin position="1259"/>
        <end position="1288"/>
    </location>
</feature>
<dbReference type="PROSITE" id="PS50294">
    <property type="entry name" value="WD_REPEATS_REGION"/>
    <property type="match status" value="1"/>
</dbReference>
<evidence type="ECO:0000259" key="18">
    <source>
        <dbReference type="PROSITE" id="PS52027"/>
    </source>
</evidence>
<dbReference type="PANTHER" id="PTHR23071:SF1">
    <property type="entry name" value="GPI ETHANOLAMINE PHOSPHATE TRANSFERASE 3"/>
    <property type="match status" value="1"/>
</dbReference>
<dbReference type="SUPFAM" id="SSF50978">
    <property type="entry name" value="WD40 repeat-like"/>
    <property type="match status" value="2"/>
</dbReference>
<comment type="subcellular location">
    <subcellularLocation>
        <location evidence="1">Endoplasmic reticulum membrane</location>
        <topology evidence="1">Multi-pass membrane protein</topology>
    </subcellularLocation>
</comment>
<evidence type="ECO:0000256" key="12">
    <source>
        <dbReference type="ARBA" id="ARBA00023136"/>
    </source>
</evidence>
<evidence type="ECO:0000256" key="1">
    <source>
        <dbReference type="ARBA" id="ARBA00004477"/>
    </source>
</evidence>
<dbReference type="CDD" id="cd16023">
    <property type="entry name" value="GPI_EPT_3"/>
    <property type="match status" value="1"/>
</dbReference>
<dbReference type="InterPro" id="IPR037675">
    <property type="entry name" value="PIG-O_N"/>
</dbReference>
<gene>
    <name evidence="19" type="ORF">OKIOD_LOCUS16584</name>
</gene>
<dbReference type="PROSITE" id="PS52027">
    <property type="entry name" value="ZF_C2HC_C3H"/>
    <property type="match status" value="2"/>
</dbReference>
<evidence type="ECO:0000256" key="14">
    <source>
        <dbReference type="PROSITE-ProRule" id="PRU00221"/>
    </source>
</evidence>
<evidence type="ECO:0000256" key="16">
    <source>
        <dbReference type="SAM" id="MobiDB-lite"/>
    </source>
</evidence>
<dbReference type="Pfam" id="PF01663">
    <property type="entry name" value="Phosphodiest"/>
    <property type="match status" value="1"/>
</dbReference>